<reference evidence="2 3" key="1">
    <citation type="submission" date="2019-08" db="EMBL/GenBank/DDBJ databases">
        <title>Actinomadura sp. nov. CYP1-5 isolated from mountain soil.</title>
        <authorList>
            <person name="Songsumanus A."/>
            <person name="Kuncharoen N."/>
            <person name="Kudo T."/>
            <person name="Yuki M."/>
            <person name="Igarashi Y."/>
            <person name="Tanasupawat S."/>
        </authorList>
    </citation>
    <scope>NUCLEOTIDE SEQUENCE [LARGE SCALE GENOMIC DNA]</scope>
    <source>
        <strain evidence="2 3">CYP1-5</strain>
    </source>
</reference>
<dbReference type="InterPro" id="IPR007263">
    <property type="entry name" value="DCC1-like"/>
</dbReference>
<dbReference type="Pfam" id="PF04134">
    <property type="entry name" value="DCC1-like"/>
    <property type="match status" value="1"/>
</dbReference>
<dbReference type="Proteomes" id="UP000323505">
    <property type="component" value="Unassembled WGS sequence"/>
</dbReference>
<evidence type="ECO:0000256" key="1">
    <source>
        <dbReference type="SAM" id="MobiDB-lite"/>
    </source>
</evidence>
<feature type="region of interest" description="Disordered" evidence="1">
    <location>
        <begin position="117"/>
        <end position="145"/>
    </location>
</feature>
<dbReference type="EMBL" id="VSRQ01000014">
    <property type="protein sequence ID" value="TYK42919.1"/>
    <property type="molecule type" value="Genomic_DNA"/>
</dbReference>
<name>A0A5D3F4D4_9ACTN</name>
<sequence length="145" mass="15777">MTRRERPVLLYDGDCGFCTSSVRFLERYVPHRAELTAYQFADLEALGTTAERARSEVLWVDRTGRVSGGAEAVGRLLTDAGGPWRALGVAMRTVPVIWVAEAVYRAVSKNRHRLPGGTAACELPAARRPGAADRGPGAADRERPN</sequence>
<feature type="compositionally biased region" description="Low complexity" evidence="1">
    <location>
        <begin position="124"/>
        <end position="138"/>
    </location>
</feature>
<evidence type="ECO:0000313" key="2">
    <source>
        <dbReference type="EMBL" id="TYK42919.1"/>
    </source>
</evidence>
<accession>A0A5D3F4D4</accession>
<comment type="caution">
    <text evidence="2">The sequence shown here is derived from an EMBL/GenBank/DDBJ whole genome shotgun (WGS) entry which is preliminary data.</text>
</comment>
<dbReference type="AlphaFoldDB" id="A0A5D3F4D4"/>
<organism evidence="2 3">
    <name type="scientific">Actinomadura decatromicini</name>
    <dbReference type="NCBI Taxonomy" id="2604572"/>
    <lineage>
        <taxon>Bacteria</taxon>
        <taxon>Bacillati</taxon>
        <taxon>Actinomycetota</taxon>
        <taxon>Actinomycetes</taxon>
        <taxon>Streptosporangiales</taxon>
        <taxon>Thermomonosporaceae</taxon>
        <taxon>Actinomadura</taxon>
    </lineage>
</organism>
<gene>
    <name evidence="2" type="ORF">FXF68_40770</name>
</gene>
<evidence type="ECO:0000313" key="3">
    <source>
        <dbReference type="Proteomes" id="UP000323505"/>
    </source>
</evidence>
<protein>
    <submittedName>
        <fullName evidence="2">DUF393 domain-containing protein</fullName>
    </submittedName>
</protein>
<dbReference type="GO" id="GO:0015035">
    <property type="term" value="F:protein-disulfide reductase activity"/>
    <property type="evidence" value="ECO:0007669"/>
    <property type="project" value="InterPro"/>
</dbReference>
<keyword evidence="3" id="KW-1185">Reference proteome</keyword>
<proteinExistence type="predicted"/>